<reference evidence="2" key="1">
    <citation type="journal article" date="2023" name="Mol. Phylogenet. Evol.">
        <title>Genome-scale phylogeny and comparative genomics of the fungal order Sordariales.</title>
        <authorList>
            <person name="Hensen N."/>
            <person name="Bonometti L."/>
            <person name="Westerberg I."/>
            <person name="Brannstrom I.O."/>
            <person name="Guillou S."/>
            <person name="Cros-Aarteil S."/>
            <person name="Calhoun S."/>
            <person name="Haridas S."/>
            <person name="Kuo A."/>
            <person name="Mondo S."/>
            <person name="Pangilinan J."/>
            <person name="Riley R."/>
            <person name="LaButti K."/>
            <person name="Andreopoulos B."/>
            <person name="Lipzen A."/>
            <person name="Chen C."/>
            <person name="Yan M."/>
            <person name="Daum C."/>
            <person name="Ng V."/>
            <person name="Clum A."/>
            <person name="Steindorff A."/>
            <person name="Ohm R.A."/>
            <person name="Martin F."/>
            <person name="Silar P."/>
            <person name="Natvig D.O."/>
            <person name="Lalanne C."/>
            <person name="Gautier V."/>
            <person name="Ament-Velasquez S.L."/>
            <person name="Kruys A."/>
            <person name="Hutchinson M.I."/>
            <person name="Powell A.J."/>
            <person name="Barry K."/>
            <person name="Miller A.N."/>
            <person name="Grigoriev I.V."/>
            <person name="Debuchy R."/>
            <person name="Gladieux P."/>
            <person name="Hiltunen Thoren M."/>
            <person name="Johannesson H."/>
        </authorList>
    </citation>
    <scope>NUCLEOTIDE SEQUENCE</scope>
    <source>
        <strain evidence="2">PSN293</strain>
    </source>
</reference>
<comment type="caution">
    <text evidence="2">The sequence shown here is derived from an EMBL/GenBank/DDBJ whole genome shotgun (WGS) entry which is preliminary data.</text>
</comment>
<evidence type="ECO:0000313" key="2">
    <source>
        <dbReference type="EMBL" id="KAK4212439.1"/>
    </source>
</evidence>
<evidence type="ECO:0000313" key="3">
    <source>
        <dbReference type="Proteomes" id="UP001301769"/>
    </source>
</evidence>
<protein>
    <submittedName>
        <fullName evidence="2">Uncharacterized protein</fullName>
    </submittedName>
</protein>
<dbReference type="AlphaFoldDB" id="A0AAN7B6T4"/>
<evidence type="ECO:0000256" key="1">
    <source>
        <dbReference type="SAM" id="MobiDB-lite"/>
    </source>
</evidence>
<feature type="region of interest" description="Disordered" evidence="1">
    <location>
        <begin position="18"/>
        <end position="68"/>
    </location>
</feature>
<reference evidence="2" key="2">
    <citation type="submission" date="2023-05" db="EMBL/GenBank/DDBJ databases">
        <authorList>
            <consortium name="Lawrence Berkeley National Laboratory"/>
            <person name="Steindorff A."/>
            <person name="Hensen N."/>
            <person name="Bonometti L."/>
            <person name="Westerberg I."/>
            <person name="Brannstrom I.O."/>
            <person name="Guillou S."/>
            <person name="Cros-Aarteil S."/>
            <person name="Calhoun S."/>
            <person name="Haridas S."/>
            <person name="Kuo A."/>
            <person name="Mondo S."/>
            <person name="Pangilinan J."/>
            <person name="Riley R."/>
            <person name="Labutti K."/>
            <person name="Andreopoulos B."/>
            <person name="Lipzen A."/>
            <person name="Chen C."/>
            <person name="Yanf M."/>
            <person name="Daum C."/>
            <person name="Ng V."/>
            <person name="Clum A."/>
            <person name="Ohm R."/>
            <person name="Martin F."/>
            <person name="Silar P."/>
            <person name="Natvig D."/>
            <person name="Lalanne C."/>
            <person name="Gautier V."/>
            <person name="Ament-Velasquez S.L."/>
            <person name="Kruys A."/>
            <person name="Hutchinson M.I."/>
            <person name="Powell A.J."/>
            <person name="Barry K."/>
            <person name="Miller A.N."/>
            <person name="Grigoriev I.V."/>
            <person name="Debuchy R."/>
            <person name="Gladieux P."/>
            <person name="Thoren M.H."/>
            <person name="Johannesson H."/>
        </authorList>
    </citation>
    <scope>NUCLEOTIDE SEQUENCE</scope>
    <source>
        <strain evidence="2">PSN293</strain>
    </source>
</reference>
<keyword evidence="3" id="KW-1185">Reference proteome</keyword>
<accession>A0AAN7B6T4</accession>
<gene>
    <name evidence="2" type="ORF">QBC37DRAFT_424884</name>
</gene>
<sequence length="299" mass="31852">MSISTTCGCLAATRRLRRDDQTDDDEVTSNPLLRQSSSPSSTSFFSSPIPTPGPGSYPISPSSTSQAAAASSPSAALLHGRALTTHWARLSTTCPNSALHLASPTILRYMVTALRSITVKYEAHLWKMVFNATTTSAPLPSPIPGLAAGAPGAATAGHIGIYRLEQDETQILLQEALRTSIEELGGLLSEIQRRVVMIRAAAGNSVYSAGGGISAGLMNKTTSTGNGLFAGSSSSSLNLDWDMEMDTNMGTVDVDLEEEIQGPPPTDEEMSEINMRLYQCLRRLDFLENGEVGKDATRW</sequence>
<proteinExistence type="predicted"/>
<name>A0AAN7B6T4_9PEZI</name>
<dbReference type="EMBL" id="MU858127">
    <property type="protein sequence ID" value="KAK4212439.1"/>
    <property type="molecule type" value="Genomic_DNA"/>
</dbReference>
<feature type="compositionally biased region" description="Low complexity" evidence="1">
    <location>
        <begin position="56"/>
        <end position="68"/>
    </location>
</feature>
<dbReference type="Proteomes" id="UP001301769">
    <property type="component" value="Unassembled WGS sequence"/>
</dbReference>
<organism evidence="2 3">
    <name type="scientific">Rhypophila decipiens</name>
    <dbReference type="NCBI Taxonomy" id="261697"/>
    <lineage>
        <taxon>Eukaryota</taxon>
        <taxon>Fungi</taxon>
        <taxon>Dikarya</taxon>
        <taxon>Ascomycota</taxon>
        <taxon>Pezizomycotina</taxon>
        <taxon>Sordariomycetes</taxon>
        <taxon>Sordariomycetidae</taxon>
        <taxon>Sordariales</taxon>
        <taxon>Naviculisporaceae</taxon>
        <taxon>Rhypophila</taxon>
    </lineage>
</organism>
<feature type="compositionally biased region" description="Low complexity" evidence="1">
    <location>
        <begin position="36"/>
        <end position="48"/>
    </location>
</feature>